<evidence type="ECO:0000256" key="6">
    <source>
        <dbReference type="ARBA" id="ARBA00023136"/>
    </source>
</evidence>
<evidence type="ECO:0000256" key="2">
    <source>
        <dbReference type="ARBA" id="ARBA00022448"/>
    </source>
</evidence>
<organism evidence="10 11">
    <name type="scientific">Kriegella aquimaris</name>
    <dbReference type="NCBI Taxonomy" id="192904"/>
    <lineage>
        <taxon>Bacteria</taxon>
        <taxon>Pseudomonadati</taxon>
        <taxon>Bacteroidota</taxon>
        <taxon>Flavobacteriia</taxon>
        <taxon>Flavobacteriales</taxon>
        <taxon>Flavobacteriaceae</taxon>
        <taxon>Kriegella</taxon>
    </lineage>
</organism>
<dbReference type="SUPFAM" id="SSF56935">
    <property type="entry name" value="Porins"/>
    <property type="match status" value="1"/>
</dbReference>
<keyword evidence="6 8" id="KW-0472">Membrane</keyword>
<dbReference type="InterPro" id="IPR023996">
    <property type="entry name" value="TonB-dep_OMP_SusC/RagA"/>
</dbReference>
<dbReference type="STRING" id="192904.SAMN04488514_11314"/>
<evidence type="ECO:0000313" key="10">
    <source>
        <dbReference type="EMBL" id="SDM69342.1"/>
    </source>
</evidence>
<keyword evidence="7 8" id="KW-0998">Cell outer membrane</keyword>
<dbReference type="InterPro" id="IPR023997">
    <property type="entry name" value="TonB-dep_OMP_SusC/RagA_CS"/>
</dbReference>
<dbReference type="OrthoDB" id="9768177at2"/>
<keyword evidence="11" id="KW-1185">Reference proteome</keyword>
<accession>A0A1G9VAW8</accession>
<dbReference type="PANTHER" id="PTHR30069">
    <property type="entry name" value="TONB-DEPENDENT OUTER MEMBRANE RECEPTOR"/>
    <property type="match status" value="1"/>
</dbReference>
<dbReference type="Pfam" id="PF13715">
    <property type="entry name" value="CarbopepD_reg_2"/>
    <property type="match status" value="1"/>
</dbReference>
<evidence type="ECO:0000256" key="5">
    <source>
        <dbReference type="ARBA" id="ARBA00022729"/>
    </source>
</evidence>
<dbReference type="PANTHER" id="PTHR30069:SF29">
    <property type="entry name" value="HEMOGLOBIN AND HEMOGLOBIN-HAPTOGLOBIN-BINDING PROTEIN 1-RELATED"/>
    <property type="match status" value="1"/>
</dbReference>
<dbReference type="InterPro" id="IPR012910">
    <property type="entry name" value="Plug_dom"/>
</dbReference>
<feature type="domain" description="TonB-dependent receptor plug" evidence="9">
    <location>
        <begin position="146"/>
        <end position="254"/>
    </location>
</feature>
<dbReference type="SUPFAM" id="SSF49464">
    <property type="entry name" value="Carboxypeptidase regulatory domain-like"/>
    <property type="match status" value="1"/>
</dbReference>
<dbReference type="Pfam" id="PF07715">
    <property type="entry name" value="Plug"/>
    <property type="match status" value="1"/>
</dbReference>
<sequence>MNTIKNYQTNLKYVAGLLGILGFLISGIQTSLYASEPDTNWKNPVLNLEITQNLTITGTVISADDGFPIPGANVIVKGTTNGTTTDFDGNYTINVPSSNTVLIFSSIGFTSQEITVGTNDTINISLETDVSELDEVVVVGYGTAKKETLTGSVEQVKAEAFEDLAVGSPALALQGRTPGLTVTRSSSRPGDEGINFLIRGASSINGIEPLIVIDGIPSINSSSFNDMNPNDIESISVLKGGSASVYGSRAAGGVILVTTKKGRGDVKVDISTITRMGTIGIRPPSPSMSEYGQLFLAAASEDIASGKPPRYFFWNDFETVERIAAGEEGYYDLPINGRIWLGDAARFDEMFGNSYSSQHNISVSGGTEKSNFRISAGYDNNVGGLKVADDSADRYNFSLNYGVDISDKLSINTNVTYFHNKFSGPAAGLAREAATWDAPLFPTYNPQGQYYANFGGVEITGDRNAIAQVKDAGRENKAIEQFKIAAQATYKLTDHLNLTGSYAISKQNSEYQVYAVSVPLYSWQGGFSNNINNTTFIEEGTGPDNNDGNITYKNYKGALNYTNSFGDHNVSGLLAVEAEKNVINEYRVRRNGFVDYGVYDLDLGATDQLVTTAGGGNAWGFFGYIGRLNYDYKGKYLLEVQGRRDGSSRFAEGAKWSNYGSISGGWVISSENFLEDSNFISFLKLRGGYGELGSTSGIGNFGYLSTVGFGTTVFGETNANQQATSRASSLFSSSTTWERIVSKEIGLDFRLLNNKIFGSLDLYQKDNVGMLVRGITPDVLGTATPFTNIGTLETKGWEVMLGWQGKIGDDLDFTSSANMSDTRNEITEYDGAQTIFENLNDADSGRNILGKPINSFYLWETDGYFDSQAEVDTYYASLNEGGILPSQDSNDALRPGDMRVVDSNGDGSLNNDDLTFKGDAAPHYVYGLNFDVKYKNFDVSAFFQGTLDHNIYRTGYFAQPFQAEWQNQSNTWLGRTWTEDNRNAEFPRLTTQRGLSAWNYRSKDHILQNNRYMRLKSLIVGYNIKGLEIGSTPIDNVRIYFSGNDLFETTSVKDGYDPEFQASSNNSAYPFMRTWALGLKVSL</sequence>
<dbReference type="RefSeq" id="WP_089893578.1">
    <property type="nucleotide sequence ID" value="NZ_FNGV01000013.1"/>
</dbReference>
<evidence type="ECO:0000256" key="4">
    <source>
        <dbReference type="ARBA" id="ARBA00022692"/>
    </source>
</evidence>
<dbReference type="InterPro" id="IPR039426">
    <property type="entry name" value="TonB-dep_rcpt-like"/>
</dbReference>
<evidence type="ECO:0000256" key="1">
    <source>
        <dbReference type="ARBA" id="ARBA00004571"/>
    </source>
</evidence>
<dbReference type="InterPro" id="IPR036942">
    <property type="entry name" value="Beta-barrel_TonB_sf"/>
</dbReference>
<dbReference type="GO" id="GO:0009279">
    <property type="term" value="C:cell outer membrane"/>
    <property type="evidence" value="ECO:0007669"/>
    <property type="project" value="UniProtKB-SubCell"/>
</dbReference>
<dbReference type="NCBIfam" id="TIGR04057">
    <property type="entry name" value="SusC_RagA_signa"/>
    <property type="match status" value="1"/>
</dbReference>
<dbReference type="InterPro" id="IPR037066">
    <property type="entry name" value="Plug_dom_sf"/>
</dbReference>
<gene>
    <name evidence="10" type="ORF">SAMN04488514_11314</name>
</gene>
<evidence type="ECO:0000256" key="8">
    <source>
        <dbReference type="PROSITE-ProRule" id="PRU01360"/>
    </source>
</evidence>
<protein>
    <submittedName>
        <fullName evidence="10">TonB-linked outer membrane protein, SusC/RagA family</fullName>
    </submittedName>
</protein>
<evidence type="ECO:0000313" key="11">
    <source>
        <dbReference type="Proteomes" id="UP000199440"/>
    </source>
</evidence>
<evidence type="ECO:0000256" key="3">
    <source>
        <dbReference type="ARBA" id="ARBA00022452"/>
    </source>
</evidence>
<dbReference type="Gene3D" id="2.60.40.1120">
    <property type="entry name" value="Carboxypeptidase-like, regulatory domain"/>
    <property type="match status" value="1"/>
</dbReference>
<dbReference type="Proteomes" id="UP000199440">
    <property type="component" value="Unassembled WGS sequence"/>
</dbReference>
<dbReference type="EMBL" id="FNGV01000013">
    <property type="protein sequence ID" value="SDM69342.1"/>
    <property type="molecule type" value="Genomic_DNA"/>
</dbReference>
<dbReference type="GO" id="GO:0044718">
    <property type="term" value="P:siderophore transmembrane transport"/>
    <property type="evidence" value="ECO:0007669"/>
    <property type="project" value="TreeGrafter"/>
</dbReference>
<dbReference type="InterPro" id="IPR008969">
    <property type="entry name" value="CarboxyPept-like_regulatory"/>
</dbReference>
<dbReference type="NCBIfam" id="TIGR04056">
    <property type="entry name" value="OMP_RagA_SusC"/>
    <property type="match status" value="1"/>
</dbReference>
<dbReference type="GO" id="GO:0015344">
    <property type="term" value="F:siderophore uptake transmembrane transporter activity"/>
    <property type="evidence" value="ECO:0007669"/>
    <property type="project" value="TreeGrafter"/>
</dbReference>
<evidence type="ECO:0000256" key="7">
    <source>
        <dbReference type="ARBA" id="ARBA00023237"/>
    </source>
</evidence>
<keyword evidence="2 8" id="KW-0813">Transport</keyword>
<reference evidence="10 11" key="1">
    <citation type="submission" date="2016-10" db="EMBL/GenBank/DDBJ databases">
        <authorList>
            <person name="de Groot N.N."/>
        </authorList>
    </citation>
    <scope>NUCLEOTIDE SEQUENCE [LARGE SCALE GENOMIC DNA]</scope>
    <source>
        <strain evidence="10 11">DSM 19886</strain>
    </source>
</reference>
<keyword evidence="5" id="KW-0732">Signal</keyword>
<keyword evidence="3 8" id="KW-1134">Transmembrane beta strand</keyword>
<dbReference type="AlphaFoldDB" id="A0A1G9VAW8"/>
<dbReference type="Gene3D" id="2.40.170.20">
    <property type="entry name" value="TonB-dependent receptor, beta-barrel domain"/>
    <property type="match status" value="1"/>
</dbReference>
<keyword evidence="4 8" id="KW-0812">Transmembrane</keyword>
<evidence type="ECO:0000259" key="9">
    <source>
        <dbReference type="Pfam" id="PF07715"/>
    </source>
</evidence>
<comment type="subcellular location">
    <subcellularLocation>
        <location evidence="1 8">Cell outer membrane</location>
        <topology evidence="1 8">Multi-pass membrane protein</topology>
    </subcellularLocation>
</comment>
<dbReference type="PROSITE" id="PS52016">
    <property type="entry name" value="TONB_DEPENDENT_REC_3"/>
    <property type="match status" value="1"/>
</dbReference>
<dbReference type="Gene3D" id="2.170.130.10">
    <property type="entry name" value="TonB-dependent receptor, plug domain"/>
    <property type="match status" value="1"/>
</dbReference>
<name>A0A1G9VAW8_9FLAO</name>
<comment type="similarity">
    <text evidence="8">Belongs to the TonB-dependent receptor family.</text>
</comment>
<proteinExistence type="inferred from homology"/>